<protein>
    <recommendedName>
        <fullName evidence="5">Inorganic pyrophosphatase</fullName>
        <ecNumber evidence="5">3.6.1.1</ecNumber>
    </recommendedName>
    <alternativeName>
        <fullName evidence="5">Pyrophosphate phospho-hydrolase</fullName>
        <shortName evidence="5">PPase</shortName>
    </alternativeName>
</protein>
<dbReference type="PANTHER" id="PTHR10286">
    <property type="entry name" value="INORGANIC PYROPHOSPHATASE"/>
    <property type="match status" value="1"/>
</dbReference>
<gene>
    <name evidence="5" type="primary">ppa</name>
    <name evidence="6" type="ORF">L0P57_04670</name>
</gene>
<comment type="subcellular location">
    <subcellularLocation>
        <location evidence="5">Cytoplasm</location>
    </subcellularLocation>
</comment>
<feature type="binding site" evidence="5">
    <location>
        <position position="44"/>
    </location>
    <ligand>
        <name>substrate</name>
    </ligand>
</feature>
<dbReference type="SUPFAM" id="SSF50324">
    <property type="entry name" value="Inorganic pyrophosphatase"/>
    <property type="match status" value="1"/>
</dbReference>
<comment type="cofactor">
    <cofactor evidence="1 5">
        <name>Mg(2+)</name>
        <dbReference type="ChEBI" id="CHEBI:18420"/>
    </cofactor>
</comment>
<dbReference type="InterPro" id="IPR036649">
    <property type="entry name" value="Pyrophosphatase_sf"/>
</dbReference>
<dbReference type="CDD" id="cd00412">
    <property type="entry name" value="pyrophosphatase"/>
    <property type="match status" value="1"/>
</dbReference>
<evidence type="ECO:0000313" key="6">
    <source>
        <dbReference type="EMBL" id="MCG4610228.1"/>
    </source>
</evidence>
<dbReference type="Gene3D" id="3.90.80.10">
    <property type="entry name" value="Inorganic pyrophosphatase"/>
    <property type="match status" value="1"/>
</dbReference>
<keyword evidence="5" id="KW-0963">Cytoplasm</keyword>
<dbReference type="Pfam" id="PF00719">
    <property type="entry name" value="Pyrophosphatase"/>
    <property type="match status" value="1"/>
</dbReference>
<feature type="binding site" evidence="5">
    <location>
        <position position="103"/>
    </location>
    <ligand>
        <name>Mg(2+)</name>
        <dbReference type="ChEBI" id="CHEBI:18420"/>
        <label>1</label>
    </ligand>
</feature>
<feature type="binding site" evidence="5">
    <location>
        <position position="56"/>
    </location>
    <ligand>
        <name>substrate</name>
    </ligand>
</feature>
<keyword evidence="2 5" id="KW-0479">Metal-binding</keyword>
<evidence type="ECO:0000256" key="5">
    <source>
        <dbReference type="HAMAP-Rule" id="MF_00209"/>
    </source>
</evidence>
<accession>A0ABS9MHD8</accession>
<evidence type="ECO:0000256" key="1">
    <source>
        <dbReference type="ARBA" id="ARBA00001946"/>
    </source>
</evidence>
<comment type="subunit">
    <text evidence="5">Homohexamer.</text>
</comment>
<feature type="binding site" evidence="5">
    <location>
        <position position="71"/>
    </location>
    <ligand>
        <name>Mg(2+)</name>
        <dbReference type="ChEBI" id="CHEBI:18420"/>
        <label>2</label>
    </ligand>
</feature>
<keyword evidence="4 5" id="KW-0460">Magnesium</keyword>
<evidence type="ECO:0000256" key="4">
    <source>
        <dbReference type="ARBA" id="ARBA00022842"/>
    </source>
</evidence>
<evidence type="ECO:0000256" key="2">
    <source>
        <dbReference type="ARBA" id="ARBA00022723"/>
    </source>
</evidence>
<dbReference type="Proteomes" id="UP001298681">
    <property type="component" value="Unassembled WGS sequence"/>
</dbReference>
<keyword evidence="7" id="KW-1185">Reference proteome</keyword>
<name>A0ABS9MHD8_9FIRM</name>
<reference evidence="6 7" key="1">
    <citation type="submission" date="2022-01" db="EMBL/GenBank/DDBJ databases">
        <title>Collection of gut derived symbiotic bacterial strains cultured from healthy donors.</title>
        <authorList>
            <person name="Lin H."/>
            <person name="Kohout C."/>
            <person name="Waligurski E."/>
            <person name="Pamer E.G."/>
        </authorList>
    </citation>
    <scope>NUCLEOTIDE SEQUENCE [LARGE SCALE GENOMIC DNA]</scope>
    <source>
        <strain evidence="6 7">DFI.7.58</strain>
    </source>
</reference>
<feature type="binding site" evidence="5">
    <location>
        <position position="30"/>
    </location>
    <ligand>
        <name>substrate</name>
    </ligand>
</feature>
<comment type="catalytic activity">
    <reaction evidence="5">
        <text>diphosphate + H2O = 2 phosphate + H(+)</text>
        <dbReference type="Rhea" id="RHEA:24576"/>
        <dbReference type="ChEBI" id="CHEBI:15377"/>
        <dbReference type="ChEBI" id="CHEBI:15378"/>
        <dbReference type="ChEBI" id="CHEBI:33019"/>
        <dbReference type="ChEBI" id="CHEBI:43474"/>
        <dbReference type="EC" id="3.6.1.1"/>
    </reaction>
</comment>
<keyword evidence="3 5" id="KW-0378">Hydrolase</keyword>
<dbReference type="InterPro" id="IPR008162">
    <property type="entry name" value="Pyrophosphatase"/>
</dbReference>
<comment type="function">
    <text evidence="5">Catalyzes the hydrolysis of inorganic pyrophosphate (PPi) forming two phosphate ions.</text>
</comment>
<evidence type="ECO:0000313" key="7">
    <source>
        <dbReference type="Proteomes" id="UP001298681"/>
    </source>
</evidence>
<organism evidence="6 7">
    <name type="scientific">Anaeromassilibacillus senegalensis</name>
    <dbReference type="NCBI Taxonomy" id="1673717"/>
    <lineage>
        <taxon>Bacteria</taxon>
        <taxon>Bacillati</taxon>
        <taxon>Bacillota</taxon>
        <taxon>Clostridia</taxon>
        <taxon>Eubacteriales</taxon>
        <taxon>Acutalibacteraceae</taxon>
        <taxon>Anaeromassilibacillus</taxon>
    </lineage>
</organism>
<feature type="binding site" evidence="5">
    <location>
        <position position="66"/>
    </location>
    <ligand>
        <name>Mg(2+)</name>
        <dbReference type="ChEBI" id="CHEBI:18420"/>
        <label>1</label>
    </ligand>
</feature>
<dbReference type="HAMAP" id="MF_00209">
    <property type="entry name" value="Inorganic_PPase"/>
    <property type="match status" value="1"/>
</dbReference>
<evidence type="ECO:0000256" key="3">
    <source>
        <dbReference type="ARBA" id="ARBA00022801"/>
    </source>
</evidence>
<comment type="caution">
    <text evidence="6">The sequence shown here is derived from an EMBL/GenBank/DDBJ whole genome shotgun (WGS) entry which is preliminary data.</text>
</comment>
<comment type="similarity">
    <text evidence="5">Belongs to the PPase family.</text>
</comment>
<sequence length="176" mass="20209">MNIWHDISPKRIKTDDFCAVIEITKGSKAKYELDKETGLLFLDRILYTSTHYPANYGFIPRTYAEDHDPLDVLVLCSENIHPLSLVRCYPIGVISMEDNGSKDEKIIAIPFNDPTYNGYKDISELPAHIFDEMSHFFSVYKALEGKTTAIDNVFGVERAKEIIQESIESYLENYCR</sequence>
<dbReference type="RefSeq" id="WP_087233351.1">
    <property type="nucleotide sequence ID" value="NZ_JAKNHQ010000004.1"/>
</dbReference>
<proteinExistence type="inferred from homology"/>
<dbReference type="EMBL" id="JAKNHQ010000004">
    <property type="protein sequence ID" value="MCG4610228.1"/>
    <property type="molecule type" value="Genomic_DNA"/>
</dbReference>
<dbReference type="EC" id="3.6.1.1" evidence="5"/>
<feature type="binding site" evidence="5">
    <location>
        <position position="140"/>
    </location>
    <ligand>
        <name>substrate</name>
    </ligand>
</feature>
<feature type="binding site" evidence="5">
    <location>
        <position position="71"/>
    </location>
    <ligand>
        <name>Mg(2+)</name>
        <dbReference type="ChEBI" id="CHEBI:18420"/>
        <label>1</label>
    </ligand>
</feature>